<feature type="compositionally biased region" description="Pro residues" evidence="2">
    <location>
        <begin position="161"/>
        <end position="185"/>
    </location>
</feature>
<reference evidence="3" key="1">
    <citation type="submission" date="2022-01" db="EMBL/GenBank/DDBJ databases">
        <authorList>
            <person name="Braso-Vives M."/>
        </authorList>
    </citation>
    <scope>NUCLEOTIDE SEQUENCE</scope>
</reference>
<feature type="coiled-coil region" evidence="1">
    <location>
        <begin position="27"/>
        <end position="86"/>
    </location>
</feature>
<evidence type="ECO:0000256" key="1">
    <source>
        <dbReference type="SAM" id="Coils"/>
    </source>
</evidence>
<evidence type="ECO:0000313" key="3">
    <source>
        <dbReference type="EMBL" id="CAH1248549.1"/>
    </source>
</evidence>
<feature type="compositionally biased region" description="Pro residues" evidence="2">
    <location>
        <begin position="135"/>
        <end position="153"/>
    </location>
</feature>
<dbReference type="OrthoDB" id="10070664at2759"/>
<dbReference type="Proteomes" id="UP000838412">
    <property type="component" value="Chromosome 16"/>
</dbReference>
<keyword evidence="1" id="KW-0175">Coiled coil</keyword>
<feature type="compositionally biased region" description="Low complexity" evidence="2">
    <location>
        <begin position="211"/>
        <end position="220"/>
    </location>
</feature>
<accession>A0A8J9Z6A6</accession>
<dbReference type="AlphaFoldDB" id="A0A8J9Z6A6"/>
<dbReference type="EMBL" id="OV696701">
    <property type="protein sequence ID" value="CAH1248549.1"/>
    <property type="molecule type" value="Genomic_DNA"/>
</dbReference>
<evidence type="ECO:0000256" key="2">
    <source>
        <dbReference type="SAM" id="MobiDB-lite"/>
    </source>
</evidence>
<feature type="compositionally biased region" description="Low complexity" evidence="2">
    <location>
        <begin position="186"/>
        <end position="203"/>
    </location>
</feature>
<feature type="region of interest" description="Disordered" evidence="2">
    <location>
        <begin position="135"/>
        <end position="220"/>
    </location>
</feature>
<name>A0A8J9Z6A6_BRALA</name>
<gene>
    <name evidence="3" type="primary">Hypp8234</name>
    <name evidence="3" type="ORF">BLAG_LOCUS9872</name>
</gene>
<organism evidence="3 4">
    <name type="scientific">Branchiostoma lanceolatum</name>
    <name type="common">Common lancelet</name>
    <name type="synonym">Amphioxus lanceolatum</name>
    <dbReference type="NCBI Taxonomy" id="7740"/>
    <lineage>
        <taxon>Eukaryota</taxon>
        <taxon>Metazoa</taxon>
        <taxon>Chordata</taxon>
        <taxon>Cephalochordata</taxon>
        <taxon>Leptocardii</taxon>
        <taxon>Amphioxiformes</taxon>
        <taxon>Branchiostomatidae</taxon>
        <taxon>Branchiostoma</taxon>
    </lineage>
</organism>
<protein>
    <submittedName>
        <fullName evidence="3">Hypp8234 protein</fullName>
    </submittedName>
</protein>
<keyword evidence="4" id="KW-1185">Reference proteome</keyword>
<evidence type="ECO:0000313" key="4">
    <source>
        <dbReference type="Proteomes" id="UP000838412"/>
    </source>
</evidence>
<proteinExistence type="predicted"/>
<sequence length="220" mass="25399">MRVWILVKRRSDSERVHYVFFFSFQAVQLLQKQLLDLSEQKQRERVEEAKFQVVEQARVPPPLFSAARLLSSLAFLEEKARELNHAELPTFRATLYEAKAYAQHPSLGKMVLRALGPKEDEDVAKKFAAVNLHPPPQQGYGQPPPHQFAPPQLPLSQQFLIPPPQFPPPQFPPPQFPPPQFPPPQQFGTQFYPQQVPVHQMYQPQPPPHQLVPHQLPRLR</sequence>